<evidence type="ECO:0000256" key="7">
    <source>
        <dbReference type="ARBA" id="ARBA00023128"/>
    </source>
</evidence>
<evidence type="ECO:0000256" key="5">
    <source>
        <dbReference type="ARBA" id="ARBA00022792"/>
    </source>
</evidence>
<keyword evidence="2 10" id="KW-0813">Transport</keyword>
<dbReference type="EMBL" id="JAACJO010000002">
    <property type="protein sequence ID" value="KAF5361900.1"/>
    <property type="molecule type" value="Genomic_DNA"/>
</dbReference>
<name>A0A8H5GBW9_9AGAR</name>
<evidence type="ECO:0000256" key="1">
    <source>
        <dbReference type="ARBA" id="ARBA00004448"/>
    </source>
</evidence>
<dbReference type="Pfam" id="PF00153">
    <property type="entry name" value="Mito_carr"/>
    <property type="match status" value="3"/>
</dbReference>
<gene>
    <name evidence="11" type="ORF">D9756_002039</name>
</gene>
<dbReference type="Proteomes" id="UP000559027">
    <property type="component" value="Unassembled WGS sequence"/>
</dbReference>
<reference evidence="11 12" key="1">
    <citation type="journal article" date="2020" name="ISME J.">
        <title>Uncovering the hidden diversity of litter-decomposition mechanisms in mushroom-forming fungi.</title>
        <authorList>
            <person name="Floudas D."/>
            <person name="Bentzer J."/>
            <person name="Ahren D."/>
            <person name="Johansson T."/>
            <person name="Persson P."/>
            <person name="Tunlid A."/>
        </authorList>
    </citation>
    <scope>NUCLEOTIDE SEQUENCE [LARGE SCALE GENOMIC DNA]</scope>
    <source>
        <strain evidence="11 12">CBS 146.42</strain>
    </source>
</reference>
<keyword evidence="3 9" id="KW-0812">Transmembrane</keyword>
<feature type="repeat" description="Solcar" evidence="9">
    <location>
        <begin position="139"/>
        <end position="234"/>
    </location>
</feature>
<proteinExistence type="inferred from homology"/>
<keyword evidence="8 9" id="KW-0472">Membrane</keyword>
<evidence type="ECO:0000256" key="6">
    <source>
        <dbReference type="ARBA" id="ARBA00022989"/>
    </source>
</evidence>
<keyword evidence="5" id="KW-0999">Mitochondrion inner membrane</keyword>
<comment type="similarity">
    <text evidence="10">Belongs to the mitochondrial carrier (TC 2.A.29) family.</text>
</comment>
<dbReference type="AlphaFoldDB" id="A0A8H5GBW9"/>
<dbReference type="GO" id="GO:0015218">
    <property type="term" value="F:pyrimidine nucleotide transmembrane transporter activity"/>
    <property type="evidence" value="ECO:0007669"/>
    <property type="project" value="InterPro"/>
</dbReference>
<feature type="repeat" description="Solcar" evidence="9">
    <location>
        <begin position="16"/>
        <end position="129"/>
    </location>
</feature>
<comment type="caution">
    <text evidence="11">The sequence shown here is derived from an EMBL/GenBank/DDBJ whole genome shotgun (WGS) entry which is preliminary data.</text>
</comment>
<dbReference type="PANTHER" id="PTHR45829:SF4">
    <property type="entry name" value="MITOCHONDRIAL CARRIER PROTEIN RIM2"/>
    <property type="match status" value="1"/>
</dbReference>
<dbReference type="InterPro" id="IPR049562">
    <property type="entry name" value="SLC25A33/36-like"/>
</dbReference>
<evidence type="ECO:0008006" key="13">
    <source>
        <dbReference type="Google" id="ProtNLM"/>
    </source>
</evidence>
<evidence type="ECO:0000256" key="8">
    <source>
        <dbReference type="ARBA" id="ARBA00023136"/>
    </source>
</evidence>
<dbReference type="GO" id="GO:0005743">
    <property type="term" value="C:mitochondrial inner membrane"/>
    <property type="evidence" value="ECO:0007669"/>
    <property type="project" value="UniProtKB-SubCell"/>
</dbReference>
<dbReference type="SUPFAM" id="SSF103506">
    <property type="entry name" value="Mitochondrial carrier"/>
    <property type="match status" value="1"/>
</dbReference>
<dbReference type="InterPro" id="IPR002067">
    <property type="entry name" value="MCP"/>
</dbReference>
<comment type="subcellular location">
    <subcellularLocation>
        <location evidence="1">Mitochondrion inner membrane</location>
        <topology evidence="1">Multi-pass membrane protein</topology>
    </subcellularLocation>
</comment>
<dbReference type="PRINTS" id="PR00926">
    <property type="entry name" value="MITOCARRIER"/>
</dbReference>
<keyword evidence="12" id="KW-1185">Reference proteome</keyword>
<evidence type="ECO:0000256" key="10">
    <source>
        <dbReference type="RuleBase" id="RU000488"/>
    </source>
</evidence>
<dbReference type="Gene3D" id="1.50.40.10">
    <property type="entry name" value="Mitochondrial carrier domain"/>
    <property type="match status" value="2"/>
</dbReference>
<evidence type="ECO:0000313" key="11">
    <source>
        <dbReference type="EMBL" id="KAF5361900.1"/>
    </source>
</evidence>
<keyword evidence="7" id="KW-0496">Mitochondrion</keyword>
<evidence type="ECO:0000256" key="3">
    <source>
        <dbReference type="ARBA" id="ARBA00022692"/>
    </source>
</evidence>
<feature type="repeat" description="Solcar" evidence="9">
    <location>
        <begin position="245"/>
        <end position="333"/>
    </location>
</feature>
<evidence type="ECO:0000256" key="9">
    <source>
        <dbReference type="PROSITE-ProRule" id="PRU00282"/>
    </source>
</evidence>
<sequence length="333" mass="36079">MSHNNNGTPTTGFLPAKSWRHFVAGGLGGMCGAIVTSPFDVVKTRLQSSLFREGHAAIGVMANGSGGALLHGPRHGGLLWNFVETGHILRDIYRDESPRALFKGLGPTLIGVIPARSINFYTYGNGKVIIANTFNEGRENSFVHLSAAALAGIVTGSVTNPIWVVKTRMQLSASQLVTGIPQSRRGGIGGSWLCIQKIFRDEGIKGFYKGLSASYLGVTEGTIQWVLYERLKKMTVNTEGKGGAMEWLGMIGSAGTAKCVASLVSYPHEVLRTRLREPRVNGVIKYTGLWQTLRLIIAEEGVKSLYGGLSAHLMRVVPNAAVMFFIYEGILRW</sequence>
<dbReference type="PROSITE" id="PS50920">
    <property type="entry name" value="SOLCAR"/>
    <property type="match status" value="3"/>
</dbReference>
<accession>A0A8H5GBW9</accession>
<dbReference type="InterPro" id="IPR018108">
    <property type="entry name" value="MCP_transmembrane"/>
</dbReference>
<dbReference type="OrthoDB" id="269120at2759"/>
<dbReference type="GO" id="GO:1990519">
    <property type="term" value="P:pyrimidine nucleotide import into mitochondrion"/>
    <property type="evidence" value="ECO:0007669"/>
    <property type="project" value="TreeGrafter"/>
</dbReference>
<protein>
    <recommendedName>
        <fullName evidence="13">Mitochondrial carrier protein RIM2</fullName>
    </recommendedName>
</protein>
<keyword evidence="6" id="KW-1133">Transmembrane helix</keyword>
<dbReference type="PANTHER" id="PTHR45829">
    <property type="entry name" value="MITOCHONDRIAL CARRIER PROTEIN RIM2"/>
    <property type="match status" value="1"/>
</dbReference>
<evidence type="ECO:0000313" key="12">
    <source>
        <dbReference type="Proteomes" id="UP000559027"/>
    </source>
</evidence>
<evidence type="ECO:0000256" key="2">
    <source>
        <dbReference type="ARBA" id="ARBA00022448"/>
    </source>
</evidence>
<evidence type="ECO:0000256" key="4">
    <source>
        <dbReference type="ARBA" id="ARBA00022737"/>
    </source>
</evidence>
<keyword evidence="4" id="KW-0677">Repeat</keyword>
<organism evidence="11 12">
    <name type="scientific">Leucocoprinus leucothites</name>
    <dbReference type="NCBI Taxonomy" id="201217"/>
    <lineage>
        <taxon>Eukaryota</taxon>
        <taxon>Fungi</taxon>
        <taxon>Dikarya</taxon>
        <taxon>Basidiomycota</taxon>
        <taxon>Agaricomycotina</taxon>
        <taxon>Agaricomycetes</taxon>
        <taxon>Agaricomycetidae</taxon>
        <taxon>Agaricales</taxon>
        <taxon>Agaricineae</taxon>
        <taxon>Agaricaceae</taxon>
        <taxon>Leucocoprinus</taxon>
    </lineage>
</organism>
<dbReference type="InterPro" id="IPR023395">
    <property type="entry name" value="MCP_dom_sf"/>
</dbReference>